<organism evidence="1 2">
    <name type="scientific">Rhizobium mayense</name>
    <dbReference type="NCBI Taxonomy" id="1312184"/>
    <lineage>
        <taxon>Bacteria</taxon>
        <taxon>Pseudomonadati</taxon>
        <taxon>Pseudomonadota</taxon>
        <taxon>Alphaproteobacteria</taxon>
        <taxon>Hyphomicrobiales</taxon>
        <taxon>Rhizobiaceae</taxon>
        <taxon>Rhizobium/Agrobacterium group</taxon>
        <taxon>Rhizobium</taxon>
    </lineage>
</organism>
<evidence type="ECO:0000313" key="1">
    <source>
        <dbReference type="EMBL" id="MDL2403517.1"/>
    </source>
</evidence>
<reference evidence="1" key="1">
    <citation type="submission" date="2023-06" db="EMBL/GenBank/DDBJ databases">
        <title>Phylogenetic Diversity of Rhizobium strains.</title>
        <authorList>
            <person name="Moura F.T."/>
            <person name="Helene L.C.F."/>
            <person name="Hungria M."/>
        </authorList>
    </citation>
    <scope>NUCLEOTIDE SEQUENCE</scope>
    <source>
        <strain evidence="1">CCGE526</strain>
    </source>
</reference>
<keyword evidence="2" id="KW-1185">Reference proteome</keyword>
<dbReference type="RefSeq" id="WP_285872951.1">
    <property type="nucleotide sequence ID" value="NZ_JARFYM010000050.1"/>
</dbReference>
<sequence>MPKFTFVPPAEYRILVTSDSVAIASPEAEQKGKTDPNDQIFPPGEPVDITIPDDFDFSALPDEQDPPWFTAIRSPGPVISVYPNVEALIDDAKHSAVRNSVGLELNGKLDLWPLAEAFHNDLKERGLTVHLIRGPDHDRY</sequence>
<comment type="caution">
    <text evidence="1">The sequence shown here is derived from an EMBL/GenBank/DDBJ whole genome shotgun (WGS) entry which is preliminary data.</text>
</comment>
<proteinExistence type="predicted"/>
<dbReference type="EMBL" id="JARFYM010000050">
    <property type="protein sequence ID" value="MDL2403517.1"/>
    <property type="molecule type" value="Genomic_DNA"/>
</dbReference>
<accession>A0ABT7K5T9</accession>
<gene>
    <name evidence="1" type="ORF">PY649_32085</name>
</gene>
<name>A0ABT7K5T9_9HYPH</name>
<protein>
    <submittedName>
        <fullName evidence="1">Uncharacterized protein</fullName>
    </submittedName>
</protein>
<dbReference type="Proteomes" id="UP001172645">
    <property type="component" value="Unassembled WGS sequence"/>
</dbReference>
<evidence type="ECO:0000313" key="2">
    <source>
        <dbReference type="Proteomes" id="UP001172645"/>
    </source>
</evidence>